<dbReference type="RefSeq" id="WP_284329112.1">
    <property type="nucleotide sequence ID" value="NZ_BSUN01000001.1"/>
</dbReference>
<dbReference type="EMBL" id="BSUN01000001">
    <property type="protein sequence ID" value="GMA37426.1"/>
    <property type="molecule type" value="Genomic_DNA"/>
</dbReference>
<keyword evidence="3 4" id="KW-0413">Isomerase</keyword>
<dbReference type="Proteomes" id="UP001157125">
    <property type="component" value="Unassembled WGS sequence"/>
</dbReference>
<accession>A0ABQ6IJY8</accession>
<sequence length="304" mass="31599">MRRIIAPVAAAAVTLAACTGPSPDPSVTASAAGDIAQITVGQSDTLAPSLTYEAGLTYTDQQSAVMWNGDGAALEDGQPLLLDLYGESLSDATPVVNTFDGLPQSFVLTEESLGEDLYASLIDLNVGARVLTVSPGDGSEDKPPVAIVMDVRSETAQGDEVAAPESMPAVSLDVDGAPQVTVADDAPTVDDLQIATLIRGSGPQVTATSRVLVNYTAFYYADGENAEDGAWEAGDVFRTSWPADVEPLTIDMDAGDTVTGITQGILDQTEGSRVELVIPATMGYPSRGTMVVVVDILDVWNSEE</sequence>
<proteinExistence type="inferred from homology"/>
<dbReference type="Pfam" id="PF00254">
    <property type="entry name" value="FKBP_C"/>
    <property type="match status" value="1"/>
</dbReference>
<evidence type="ECO:0000256" key="6">
    <source>
        <dbReference type="SAM" id="SignalP"/>
    </source>
</evidence>
<dbReference type="InterPro" id="IPR001179">
    <property type="entry name" value="PPIase_FKBP_dom"/>
</dbReference>
<dbReference type="EC" id="5.2.1.8" evidence="5"/>
<comment type="similarity">
    <text evidence="5">Belongs to the FKBP-type PPIase family.</text>
</comment>
<dbReference type="PROSITE" id="PS51257">
    <property type="entry name" value="PROKAR_LIPOPROTEIN"/>
    <property type="match status" value="1"/>
</dbReference>
<evidence type="ECO:0000313" key="9">
    <source>
        <dbReference type="Proteomes" id="UP001157125"/>
    </source>
</evidence>
<comment type="catalytic activity">
    <reaction evidence="1 4 5">
        <text>[protein]-peptidylproline (omega=180) = [protein]-peptidylproline (omega=0)</text>
        <dbReference type="Rhea" id="RHEA:16237"/>
        <dbReference type="Rhea" id="RHEA-COMP:10747"/>
        <dbReference type="Rhea" id="RHEA-COMP:10748"/>
        <dbReference type="ChEBI" id="CHEBI:83833"/>
        <dbReference type="ChEBI" id="CHEBI:83834"/>
        <dbReference type="EC" id="5.2.1.8"/>
    </reaction>
</comment>
<dbReference type="PROSITE" id="PS50059">
    <property type="entry name" value="FKBP_PPIASE"/>
    <property type="match status" value="1"/>
</dbReference>
<evidence type="ECO:0000313" key="8">
    <source>
        <dbReference type="EMBL" id="GMA37426.1"/>
    </source>
</evidence>
<keyword evidence="2 4" id="KW-0697">Rotamase</keyword>
<dbReference type="InterPro" id="IPR046357">
    <property type="entry name" value="PPIase_dom_sf"/>
</dbReference>
<evidence type="ECO:0000256" key="1">
    <source>
        <dbReference type="ARBA" id="ARBA00000971"/>
    </source>
</evidence>
<evidence type="ECO:0000256" key="5">
    <source>
        <dbReference type="RuleBase" id="RU003915"/>
    </source>
</evidence>
<comment type="caution">
    <text evidence="8">The sequence shown here is derived from an EMBL/GenBank/DDBJ whole genome shotgun (WGS) entry which is preliminary data.</text>
</comment>
<evidence type="ECO:0000259" key="7">
    <source>
        <dbReference type="PROSITE" id="PS50059"/>
    </source>
</evidence>
<evidence type="ECO:0000256" key="4">
    <source>
        <dbReference type="PROSITE-ProRule" id="PRU00277"/>
    </source>
</evidence>
<reference evidence="9" key="1">
    <citation type="journal article" date="2019" name="Int. J. Syst. Evol. Microbiol.">
        <title>The Global Catalogue of Microorganisms (GCM) 10K type strain sequencing project: providing services to taxonomists for standard genome sequencing and annotation.</title>
        <authorList>
            <consortium name="The Broad Institute Genomics Platform"/>
            <consortium name="The Broad Institute Genome Sequencing Center for Infectious Disease"/>
            <person name="Wu L."/>
            <person name="Ma J."/>
        </authorList>
    </citation>
    <scope>NUCLEOTIDE SEQUENCE [LARGE SCALE GENOMIC DNA]</scope>
    <source>
        <strain evidence="9">NBRC 112299</strain>
    </source>
</reference>
<evidence type="ECO:0000256" key="2">
    <source>
        <dbReference type="ARBA" id="ARBA00023110"/>
    </source>
</evidence>
<dbReference type="SUPFAM" id="SSF54534">
    <property type="entry name" value="FKBP-like"/>
    <property type="match status" value="1"/>
</dbReference>
<gene>
    <name evidence="8" type="ORF">GCM10025876_36300</name>
</gene>
<keyword evidence="9" id="KW-1185">Reference proteome</keyword>
<name>A0ABQ6IJY8_9MICO</name>
<feature type="chain" id="PRO_5046029466" description="Peptidyl-prolyl cis-trans isomerase" evidence="6">
    <location>
        <begin position="20"/>
        <end position="304"/>
    </location>
</feature>
<feature type="signal peptide" evidence="6">
    <location>
        <begin position="1"/>
        <end position="19"/>
    </location>
</feature>
<protein>
    <recommendedName>
        <fullName evidence="5">Peptidyl-prolyl cis-trans isomerase</fullName>
        <ecNumber evidence="5">5.2.1.8</ecNumber>
    </recommendedName>
</protein>
<dbReference type="Gene3D" id="3.10.50.40">
    <property type="match status" value="1"/>
</dbReference>
<organism evidence="8 9">
    <name type="scientific">Demequina litorisediminis</name>
    <dbReference type="NCBI Taxonomy" id="1849022"/>
    <lineage>
        <taxon>Bacteria</taxon>
        <taxon>Bacillati</taxon>
        <taxon>Actinomycetota</taxon>
        <taxon>Actinomycetes</taxon>
        <taxon>Micrococcales</taxon>
        <taxon>Demequinaceae</taxon>
        <taxon>Demequina</taxon>
    </lineage>
</organism>
<feature type="domain" description="PPIase FKBP-type" evidence="7">
    <location>
        <begin position="208"/>
        <end position="288"/>
    </location>
</feature>
<evidence type="ECO:0000256" key="3">
    <source>
        <dbReference type="ARBA" id="ARBA00023235"/>
    </source>
</evidence>
<keyword evidence="6" id="KW-0732">Signal</keyword>